<protein>
    <submittedName>
        <fullName evidence="1">CxxH/CxxC protein</fullName>
    </submittedName>
</protein>
<sequence length="52" mass="5902">MKIYCCKEHVELALDIIVDETEMVPVLEEVPEKDIHITCGYCSKEATYVVGN</sequence>
<evidence type="ECO:0000313" key="1">
    <source>
        <dbReference type="EMBL" id="MFC3886327.1"/>
    </source>
</evidence>
<proteinExistence type="predicted"/>
<accession>A0ABV8BA27</accession>
<comment type="caution">
    <text evidence="1">The sequence shown here is derived from an EMBL/GenBank/DDBJ whole genome shotgun (WGS) entry which is preliminary data.</text>
</comment>
<dbReference type="NCBIfam" id="TIGR04129">
    <property type="entry name" value="CxxH_BA5709"/>
    <property type="match status" value="1"/>
</dbReference>
<gene>
    <name evidence="1" type="ORF">ACFOU2_23700</name>
</gene>
<dbReference type="RefSeq" id="WP_377918751.1">
    <property type="nucleotide sequence ID" value="NZ_JBHRZT010000073.1"/>
</dbReference>
<name>A0ABV8BA27_9BACI</name>
<dbReference type="Pfam" id="PF14116">
    <property type="entry name" value="YyzF"/>
    <property type="match status" value="1"/>
</dbReference>
<reference evidence="2" key="1">
    <citation type="journal article" date="2019" name="Int. J. Syst. Evol. Microbiol.">
        <title>The Global Catalogue of Microorganisms (GCM) 10K type strain sequencing project: providing services to taxonomists for standard genome sequencing and annotation.</title>
        <authorList>
            <consortium name="The Broad Institute Genomics Platform"/>
            <consortium name="The Broad Institute Genome Sequencing Center for Infectious Disease"/>
            <person name="Wu L."/>
            <person name="Ma J."/>
        </authorList>
    </citation>
    <scope>NUCLEOTIDE SEQUENCE [LARGE SCALE GENOMIC DNA]</scope>
    <source>
        <strain evidence="2">CCUG 61889</strain>
    </source>
</reference>
<evidence type="ECO:0000313" key="2">
    <source>
        <dbReference type="Proteomes" id="UP001595752"/>
    </source>
</evidence>
<dbReference type="EMBL" id="JBHRZT010000073">
    <property type="protein sequence ID" value="MFC3886327.1"/>
    <property type="molecule type" value="Genomic_DNA"/>
</dbReference>
<dbReference type="Proteomes" id="UP001595752">
    <property type="component" value="Unassembled WGS sequence"/>
</dbReference>
<dbReference type="InterPro" id="IPR025626">
    <property type="entry name" value="YyzF"/>
</dbReference>
<keyword evidence="2" id="KW-1185">Reference proteome</keyword>
<organism evidence="1 2">
    <name type="scientific">Bacillus songklensis</name>
    <dbReference type="NCBI Taxonomy" id="1069116"/>
    <lineage>
        <taxon>Bacteria</taxon>
        <taxon>Bacillati</taxon>
        <taxon>Bacillota</taxon>
        <taxon>Bacilli</taxon>
        <taxon>Bacillales</taxon>
        <taxon>Bacillaceae</taxon>
        <taxon>Bacillus</taxon>
    </lineage>
</organism>